<dbReference type="PANTHER" id="PTHR11339">
    <property type="entry name" value="EXTRACELLULAR MATRIX GLYCOPROTEIN RELATED"/>
    <property type="match status" value="1"/>
</dbReference>
<protein>
    <submittedName>
        <fullName evidence="5">BMP-binding endothelial regulator protein-like</fullName>
    </submittedName>
</protein>
<proteinExistence type="predicted"/>
<dbReference type="PROSITE" id="PS51233">
    <property type="entry name" value="VWFD"/>
    <property type="match status" value="1"/>
</dbReference>
<evidence type="ECO:0000256" key="1">
    <source>
        <dbReference type="ARBA" id="ARBA00023157"/>
    </source>
</evidence>
<evidence type="ECO:0000313" key="4">
    <source>
        <dbReference type="Proteomes" id="UP000694865"/>
    </source>
</evidence>
<dbReference type="InterPro" id="IPR050780">
    <property type="entry name" value="Mucin_vWF_Thrombospondin_sf"/>
</dbReference>
<keyword evidence="2" id="KW-0325">Glycoprotein</keyword>
<dbReference type="SMART" id="SM00216">
    <property type="entry name" value="VWD"/>
    <property type="match status" value="1"/>
</dbReference>
<evidence type="ECO:0000313" key="5">
    <source>
        <dbReference type="RefSeq" id="XP_006824160.1"/>
    </source>
</evidence>
<keyword evidence="4" id="KW-1185">Reference proteome</keyword>
<dbReference type="RefSeq" id="XP_006824160.1">
    <property type="nucleotide sequence ID" value="XM_006824097.1"/>
</dbReference>
<dbReference type="GeneID" id="102809153"/>
<accession>A0ABM0MVW9</accession>
<dbReference type="PANTHER" id="PTHR11339:SF386">
    <property type="entry name" value="HEMOLECTIN, ISOFORM A"/>
    <property type="match status" value="1"/>
</dbReference>
<name>A0ABM0MVW9_SACKO</name>
<dbReference type="Pfam" id="PF00094">
    <property type="entry name" value="VWD"/>
    <property type="match status" value="1"/>
</dbReference>
<dbReference type="Proteomes" id="UP000694865">
    <property type="component" value="Unplaced"/>
</dbReference>
<sequence>MGSSSFIYVGMERFETCFCDVPTDQLQSVGNEDCMGGDSFLTVYRIDVTAVVRGDPHMKTFDGRRYSYQGLCWHTLFKDCSENDAAFEVTAKFEPTVDRTKTRTVSVNVTVGNEYAIVDQLNVITGQTTGFVSEPRRIQVQEDGKTISFIFKSKDTTFTLNWTLLRHVFEVSFEGSDYNGRMCGLLGNADGEGSNDFVKPDGTIVSDVDEFGKSWKVYGKTCD</sequence>
<evidence type="ECO:0000259" key="3">
    <source>
        <dbReference type="PROSITE" id="PS51233"/>
    </source>
</evidence>
<keyword evidence="1" id="KW-1015">Disulfide bond</keyword>
<evidence type="ECO:0000256" key="2">
    <source>
        <dbReference type="ARBA" id="ARBA00023180"/>
    </source>
</evidence>
<dbReference type="InterPro" id="IPR001846">
    <property type="entry name" value="VWF_type-D"/>
</dbReference>
<organism evidence="4 5">
    <name type="scientific">Saccoglossus kowalevskii</name>
    <name type="common">Acorn worm</name>
    <dbReference type="NCBI Taxonomy" id="10224"/>
    <lineage>
        <taxon>Eukaryota</taxon>
        <taxon>Metazoa</taxon>
        <taxon>Hemichordata</taxon>
        <taxon>Enteropneusta</taxon>
        <taxon>Harrimaniidae</taxon>
        <taxon>Saccoglossus</taxon>
    </lineage>
</organism>
<reference evidence="5" key="1">
    <citation type="submission" date="2025-08" db="UniProtKB">
        <authorList>
            <consortium name="RefSeq"/>
        </authorList>
    </citation>
    <scope>IDENTIFICATION</scope>
    <source>
        <tissue evidence="5">Testes</tissue>
    </source>
</reference>
<gene>
    <name evidence="5" type="primary">LOC102809153</name>
</gene>
<feature type="domain" description="VWFD" evidence="3">
    <location>
        <begin position="48"/>
        <end position="223"/>
    </location>
</feature>